<protein>
    <recommendedName>
        <fullName evidence="2">Protein amnionless</fullName>
    </recommendedName>
</protein>
<dbReference type="GO" id="GO:0006898">
    <property type="term" value="P:receptor-mediated endocytosis"/>
    <property type="evidence" value="ECO:0007669"/>
    <property type="project" value="TreeGrafter"/>
</dbReference>
<dbReference type="Proteomes" id="UP000790347">
    <property type="component" value="Unassembled WGS sequence"/>
</dbReference>
<evidence type="ECO:0000313" key="14">
    <source>
        <dbReference type="Proteomes" id="UP000790347"/>
    </source>
</evidence>
<dbReference type="GO" id="GO:0030139">
    <property type="term" value="C:endocytic vesicle"/>
    <property type="evidence" value="ECO:0007669"/>
    <property type="project" value="TreeGrafter"/>
</dbReference>
<dbReference type="EMBL" id="ASGP02000007">
    <property type="protein sequence ID" value="KAH9498000.1"/>
    <property type="molecule type" value="Genomic_DNA"/>
</dbReference>
<dbReference type="GO" id="GO:0015031">
    <property type="term" value="P:protein transport"/>
    <property type="evidence" value="ECO:0007669"/>
    <property type="project" value="UniProtKB-KW"/>
</dbReference>
<reference evidence="13" key="1">
    <citation type="submission" date="2013-05" db="EMBL/GenBank/DDBJ databases">
        <authorList>
            <person name="Yim A.K.Y."/>
            <person name="Chan T.F."/>
            <person name="Ji K.M."/>
            <person name="Liu X.Y."/>
            <person name="Zhou J.W."/>
            <person name="Li R.Q."/>
            <person name="Yang K.Y."/>
            <person name="Li J."/>
            <person name="Li M."/>
            <person name="Law P.T.W."/>
            <person name="Wu Y.L."/>
            <person name="Cai Z.L."/>
            <person name="Qin H."/>
            <person name="Bao Y."/>
            <person name="Leung R.K.K."/>
            <person name="Ng P.K.S."/>
            <person name="Zou J."/>
            <person name="Zhong X.J."/>
            <person name="Ran P.X."/>
            <person name="Zhong N.S."/>
            <person name="Liu Z.G."/>
            <person name="Tsui S.K.W."/>
        </authorList>
    </citation>
    <scope>NUCLEOTIDE SEQUENCE</scope>
    <source>
        <strain evidence="13">Derf</strain>
        <tissue evidence="13">Whole organism</tissue>
    </source>
</reference>
<keyword evidence="9 11" id="KW-0472">Membrane</keyword>
<evidence type="ECO:0000256" key="9">
    <source>
        <dbReference type="ARBA" id="ARBA00023136"/>
    </source>
</evidence>
<evidence type="ECO:0000256" key="6">
    <source>
        <dbReference type="ARBA" id="ARBA00022729"/>
    </source>
</evidence>
<feature type="chain" id="PRO_5036688817" description="Protein amnionless" evidence="12">
    <location>
        <begin position="22"/>
        <end position="593"/>
    </location>
</feature>
<evidence type="ECO:0000256" key="12">
    <source>
        <dbReference type="SAM" id="SignalP"/>
    </source>
</evidence>
<keyword evidence="3" id="KW-0813">Transport</keyword>
<dbReference type="Pfam" id="PF14828">
    <property type="entry name" value="Amnionless"/>
    <property type="match status" value="2"/>
</dbReference>
<evidence type="ECO:0000256" key="4">
    <source>
        <dbReference type="ARBA" id="ARBA00022475"/>
    </source>
</evidence>
<dbReference type="InterPro" id="IPR026112">
    <property type="entry name" value="AMN"/>
</dbReference>
<reference evidence="13" key="2">
    <citation type="journal article" date="2022" name="Res Sq">
        <title>Comparative Genomics Reveals Insights into the Divergent Evolution of Astigmatic Mites and Household Pest Adaptations.</title>
        <authorList>
            <person name="Xiong Q."/>
            <person name="Wan A.T.-Y."/>
            <person name="Liu X.-Y."/>
            <person name="Fung C.S.-H."/>
            <person name="Xiao X."/>
            <person name="Malainual N."/>
            <person name="Hou J."/>
            <person name="Wang L."/>
            <person name="Wang M."/>
            <person name="Yang K."/>
            <person name="Cui Y."/>
            <person name="Leung E."/>
            <person name="Nong W."/>
            <person name="Shin S.-K."/>
            <person name="Au S."/>
            <person name="Jeong K.Y."/>
            <person name="Chew F.T."/>
            <person name="Hui J."/>
            <person name="Leung T.F."/>
            <person name="Tungtrongchitr A."/>
            <person name="Zhong N."/>
            <person name="Liu Z."/>
            <person name="Tsui S."/>
        </authorList>
    </citation>
    <scope>NUCLEOTIDE SEQUENCE</scope>
    <source>
        <strain evidence="13">Derf</strain>
        <tissue evidence="13">Whole organism</tissue>
    </source>
</reference>
<evidence type="ECO:0000256" key="7">
    <source>
        <dbReference type="ARBA" id="ARBA00022927"/>
    </source>
</evidence>
<organism evidence="13 14">
    <name type="scientific">Dermatophagoides farinae</name>
    <name type="common">American house dust mite</name>
    <dbReference type="NCBI Taxonomy" id="6954"/>
    <lineage>
        <taxon>Eukaryota</taxon>
        <taxon>Metazoa</taxon>
        <taxon>Ecdysozoa</taxon>
        <taxon>Arthropoda</taxon>
        <taxon>Chelicerata</taxon>
        <taxon>Arachnida</taxon>
        <taxon>Acari</taxon>
        <taxon>Acariformes</taxon>
        <taxon>Sarcoptiformes</taxon>
        <taxon>Astigmata</taxon>
        <taxon>Psoroptidia</taxon>
        <taxon>Analgoidea</taxon>
        <taxon>Pyroglyphidae</taxon>
        <taxon>Dermatophagoidinae</taxon>
        <taxon>Dermatophagoides</taxon>
    </lineage>
</organism>
<evidence type="ECO:0000256" key="10">
    <source>
        <dbReference type="SAM" id="MobiDB-lite"/>
    </source>
</evidence>
<feature type="region of interest" description="Disordered" evidence="10">
    <location>
        <begin position="550"/>
        <end position="579"/>
    </location>
</feature>
<comment type="subcellular location">
    <subcellularLocation>
        <location evidence="1">Cell membrane</location>
        <topology evidence="1">Single-pass type I membrane protein</topology>
    </subcellularLocation>
</comment>
<name>A0A922L2U3_DERFA</name>
<accession>A0A922L2U3</accession>
<evidence type="ECO:0000256" key="3">
    <source>
        <dbReference type="ARBA" id="ARBA00022448"/>
    </source>
</evidence>
<gene>
    <name evidence="13" type="primary">SART1_2</name>
    <name evidence="13" type="ORF">DERF_013929</name>
</gene>
<evidence type="ECO:0000256" key="5">
    <source>
        <dbReference type="ARBA" id="ARBA00022692"/>
    </source>
</evidence>
<evidence type="ECO:0000256" key="2">
    <source>
        <dbReference type="ARBA" id="ARBA00021200"/>
    </source>
</evidence>
<dbReference type="AlphaFoldDB" id="A0A922L2U3"/>
<keyword evidence="4" id="KW-1003">Cell membrane</keyword>
<keyword evidence="6 12" id="KW-0732">Signal</keyword>
<evidence type="ECO:0000256" key="11">
    <source>
        <dbReference type="SAM" id="Phobius"/>
    </source>
</evidence>
<evidence type="ECO:0000313" key="13">
    <source>
        <dbReference type="EMBL" id="KAH9498000.1"/>
    </source>
</evidence>
<feature type="signal peptide" evidence="12">
    <location>
        <begin position="1"/>
        <end position="21"/>
    </location>
</feature>
<comment type="caution">
    <text evidence="13">The sequence shown here is derived from an EMBL/GenBank/DDBJ whole genome shotgun (WGS) entry which is preliminary data.</text>
</comment>
<feature type="transmembrane region" description="Helical" evidence="11">
    <location>
        <begin position="450"/>
        <end position="474"/>
    </location>
</feature>
<sequence>MILSTILLLSTISILSTLIEPVNLAGYSSMDLQPLIVRQRRLIWRKQLHFDDVKNWQPNQRFPCYKDRVVLPENYAVFLNQRLVVTELILPENGELIISKDGGIIEFSADHDEQSLDDDDDDIDSDSKCRSNDPMDTLYFSPSLEYRQTNSWFNPDNWHVTFVSDSTMNNPPITTTTTGGYRQISTYATFHYQQTDIGRMIIPDSERIPCHQDFVDFPTNGTWKVQIGQKSHLIPSLGRLMIGTQFPLFQTEKLQKFFQSFIGQMLFTIQDYNHMEIESSTNECRNADECHCGNDQPKIMQEICKYRNCPKQLKCHDPIQAPGFCCPICATSILIRLKKQRKNSGNSPNTEWFVYRTIGRHLDKLYQRKESLTEIKKNVNLYIHWLYDNSIHVIISPMLVGKKQRRTNPLIDSDENGRKLLEKLSNDELLSKLTKITYRSSRDWIQDSQLFNSFILAIFMLILLIGFFGFLAIYNYIQRNRMDPAFTFVRFRSAASDVEMELDNPGLSDCPNGSSSSPPLPSSSLSARNFPNFRNIIQKMTTDIVTWTTRQQQQQQQQQPRSMRLRNDNDEQQREFENPVFKLTATTTTTTVE</sequence>
<feature type="region of interest" description="Disordered" evidence="10">
    <location>
        <begin position="503"/>
        <end position="524"/>
    </location>
</feature>
<dbReference type="PANTHER" id="PTHR14995:SF2">
    <property type="entry name" value="PROTEIN AMNIONLESS"/>
    <property type="match status" value="1"/>
</dbReference>
<keyword evidence="8 11" id="KW-1133">Transmembrane helix</keyword>
<proteinExistence type="predicted"/>
<dbReference type="GO" id="GO:0016324">
    <property type="term" value="C:apical plasma membrane"/>
    <property type="evidence" value="ECO:0007669"/>
    <property type="project" value="TreeGrafter"/>
</dbReference>
<keyword evidence="14" id="KW-1185">Reference proteome</keyword>
<keyword evidence="5 11" id="KW-0812">Transmembrane</keyword>
<feature type="compositionally biased region" description="Low complexity" evidence="10">
    <location>
        <begin position="514"/>
        <end position="524"/>
    </location>
</feature>
<feature type="compositionally biased region" description="Basic and acidic residues" evidence="10">
    <location>
        <begin position="565"/>
        <end position="577"/>
    </location>
</feature>
<evidence type="ECO:0000256" key="8">
    <source>
        <dbReference type="ARBA" id="ARBA00022989"/>
    </source>
</evidence>
<dbReference type="PANTHER" id="PTHR14995">
    <property type="entry name" value="AMNIONLESS"/>
    <property type="match status" value="1"/>
</dbReference>
<evidence type="ECO:0000256" key="1">
    <source>
        <dbReference type="ARBA" id="ARBA00004251"/>
    </source>
</evidence>
<keyword evidence="7" id="KW-0653">Protein transport</keyword>